<sequence length="72" mass="7385">MGDIAMTDNLAVVELKTPMTYALDMVTAMGDPGITTVPTKPTAGMLAAGARAGGVTVEVAWRVFQAMVNAAD</sequence>
<evidence type="ECO:0000313" key="1">
    <source>
        <dbReference type="EMBL" id="KGM30344.1"/>
    </source>
</evidence>
<gene>
    <name evidence="1" type="ORF">P409_33625</name>
</gene>
<evidence type="ECO:0000313" key="2">
    <source>
        <dbReference type="Proteomes" id="UP000029995"/>
    </source>
</evidence>
<dbReference type="AlphaFoldDB" id="A0A0A0CX54"/>
<organism evidence="1 2">
    <name type="scientific">Inquilinus limosus MP06</name>
    <dbReference type="NCBI Taxonomy" id="1398085"/>
    <lineage>
        <taxon>Bacteria</taxon>
        <taxon>Pseudomonadati</taxon>
        <taxon>Pseudomonadota</taxon>
        <taxon>Alphaproteobacteria</taxon>
        <taxon>Rhodospirillales</taxon>
        <taxon>Rhodospirillaceae</taxon>
        <taxon>Inquilinus</taxon>
    </lineage>
</organism>
<name>A0A0A0CX54_9PROT</name>
<dbReference type="Proteomes" id="UP000029995">
    <property type="component" value="Unassembled WGS sequence"/>
</dbReference>
<proteinExistence type="predicted"/>
<protein>
    <submittedName>
        <fullName evidence="1">Uncharacterized protein</fullName>
    </submittedName>
</protein>
<accession>A0A0A0CX54</accession>
<reference evidence="1 2" key="1">
    <citation type="submission" date="2014-01" db="EMBL/GenBank/DDBJ databases">
        <title>Genome sequence determination for a cystic fibrosis isolate, Inquilinus limosus.</title>
        <authorList>
            <person name="Pino M."/>
            <person name="Di Conza J."/>
            <person name="Gutkind G."/>
        </authorList>
    </citation>
    <scope>NUCLEOTIDE SEQUENCE [LARGE SCALE GENOMIC DNA]</scope>
    <source>
        <strain evidence="1 2">MP06</strain>
    </source>
</reference>
<dbReference type="EMBL" id="JANX01000889">
    <property type="protein sequence ID" value="KGM30344.1"/>
    <property type="molecule type" value="Genomic_DNA"/>
</dbReference>
<comment type="caution">
    <text evidence="1">The sequence shown here is derived from an EMBL/GenBank/DDBJ whole genome shotgun (WGS) entry which is preliminary data.</text>
</comment>